<feature type="non-terminal residue" evidence="2">
    <location>
        <position position="1"/>
    </location>
</feature>
<sequence>RADDKIESTTEYLTGDENHIIFEASQEIFNFSELNFSDLFNYDATDIMINKESETSKITESLEKIESSNSNFMDMENEVLIDLTERDANTMTTYEIYINKSTMDIEENSSDYETTVSKKKSVV</sequence>
<accession>A0A8B8F6B4</accession>
<dbReference type="OrthoDB" id="10473754at2759"/>
<dbReference type="AlphaFoldDB" id="A0A8B8F6B4"/>
<keyword evidence="1" id="KW-1185">Reference proteome</keyword>
<evidence type="ECO:0000313" key="1">
    <source>
        <dbReference type="Proteomes" id="UP000694846"/>
    </source>
</evidence>
<evidence type="ECO:0000313" key="2">
    <source>
        <dbReference type="RefSeq" id="XP_025406278.1"/>
    </source>
</evidence>
<dbReference type="GeneID" id="112680408"/>
<dbReference type="Proteomes" id="UP000694846">
    <property type="component" value="Unplaced"/>
</dbReference>
<gene>
    <name evidence="2" type="primary">LOC112680408</name>
</gene>
<dbReference type="RefSeq" id="XP_025406278.1">
    <property type="nucleotide sequence ID" value="XM_025550493.1"/>
</dbReference>
<proteinExistence type="predicted"/>
<protein>
    <submittedName>
        <fullName evidence="2">Uncharacterized protein LOC112680408</fullName>
    </submittedName>
</protein>
<name>A0A8B8F6B4_9HEMI</name>
<reference evidence="2" key="1">
    <citation type="submission" date="2025-08" db="UniProtKB">
        <authorList>
            <consortium name="RefSeq"/>
        </authorList>
    </citation>
    <scope>IDENTIFICATION</scope>
    <source>
        <tissue evidence="2">Whole body</tissue>
    </source>
</reference>
<organism evidence="1 2">
    <name type="scientific">Sipha flava</name>
    <name type="common">yellow sugarcane aphid</name>
    <dbReference type="NCBI Taxonomy" id="143950"/>
    <lineage>
        <taxon>Eukaryota</taxon>
        <taxon>Metazoa</taxon>
        <taxon>Ecdysozoa</taxon>
        <taxon>Arthropoda</taxon>
        <taxon>Hexapoda</taxon>
        <taxon>Insecta</taxon>
        <taxon>Pterygota</taxon>
        <taxon>Neoptera</taxon>
        <taxon>Paraneoptera</taxon>
        <taxon>Hemiptera</taxon>
        <taxon>Sternorrhyncha</taxon>
        <taxon>Aphidomorpha</taxon>
        <taxon>Aphidoidea</taxon>
        <taxon>Aphididae</taxon>
        <taxon>Sipha</taxon>
    </lineage>
</organism>